<accession>A0A0C3SBW6</accession>
<sequence>MARNGTGLVFAGRALHAGLVCGRWAAGRRHHGNIAMVHCPIAARRRLRTPNSVLNMELAHRATLSSQPQLCQASLTVPRRISS</sequence>
<dbReference type="HOGENOM" id="CLU_2543341_0_0_1"/>
<name>A0A0C3SBW6_PHLG1</name>
<keyword evidence="2" id="KW-1185">Reference proteome</keyword>
<organism evidence="1 2">
    <name type="scientific">Phlebiopsis gigantea (strain 11061_1 CR5-6)</name>
    <name type="common">White-rot fungus</name>
    <name type="synonym">Peniophora gigantea</name>
    <dbReference type="NCBI Taxonomy" id="745531"/>
    <lineage>
        <taxon>Eukaryota</taxon>
        <taxon>Fungi</taxon>
        <taxon>Dikarya</taxon>
        <taxon>Basidiomycota</taxon>
        <taxon>Agaricomycotina</taxon>
        <taxon>Agaricomycetes</taxon>
        <taxon>Polyporales</taxon>
        <taxon>Phanerochaetaceae</taxon>
        <taxon>Phlebiopsis</taxon>
    </lineage>
</organism>
<evidence type="ECO:0000313" key="2">
    <source>
        <dbReference type="Proteomes" id="UP000053257"/>
    </source>
</evidence>
<gene>
    <name evidence="1" type="ORF">PHLGIDRAFT_382392</name>
</gene>
<reference evidence="1 2" key="1">
    <citation type="journal article" date="2014" name="PLoS Genet.">
        <title>Analysis of the Phlebiopsis gigantea genome, transcriptome and secretome provides insight into its pioneer colonization strategies of wood.</title>
        <authorList>
            <person name="Hori C."/>
            <person name="Ishida T."/>
            <person name="Igarashi K."/>
            <person name="Samejima M."/>
            <person name="Suzuki H."/>
            <person name="Master E."/>
            <person name="Ferreira P."/>
            <person name="Ruiz-Duenas F.J."/>
            <person name="Held B."/>
            <person name="Canessa P."/>
            <person name="Larrondo L.F."/>
            <person name="Schmoll M."/>
            <person name="Druzhinina I.S."/>
            <person name="Kubicek C.P."/>
            <person name="Gaskell J.A."/>
            <person name="Kersten P."/>
            <person name="St John F."/>
            <person name="Glasner J."/>
            <person name="Sabat G."/>
            <person name="Splinter BonDurant S."/>
            <person name="Syed K."/>
            <person name="Yadav J."/>
            <person name="Mgbeahuruike A.C."/>
            <person name="Kovalchuk A."/>
            <person name="Asiegbu F.O."/>
            <person name="Lackner G."/>
            <person name="Hoffmeister D."/>
            <person name="Rencoret J."/>
            <person name="Gutierrez A."/>
            <person name="Sun H."/>
            <person name="Lindquist E."/>
            <person name="Barry K."/>
            <person name="Riley R."/>
            <person name="Grigoriev I.V."/>
            <person name="Henrissat B."/>
            <person name="Kues U."/>
            <person name="Berka R.M."/>
            <person name="Martinez A.T."/>
            <person name="Covert S.F."/>
            <person name="Blanchette R.A."/>
            <person name="Cullen D."/>
        </authorList>
    </citation>
    <scope>NUCLEOTIDE SEQUENCE [LARGE SCALE GENOMIC DNA]</scope>
    <source>
        <strain evidence="1 2">11061_1 CR5-6</strain>
    </source>
</reference>
<proteinExistence type="predicted"/>
<evidence type="ECO:0000313" key="1">
    <source>
        <dbReference type="EMBL" id="KIP08320.1"/>
    </source>
</evidence>
<dbReference type="EMBL" id="KN840481">
    <property type="protein sequence ID" value="KIP08320.1"/>
    <property type="molecule type" value="Genomic_DNA"/>
</dbReference>
<protein>
    <submittedName>
        <fullName evidence="1">Uncharacterized protein</fullName>
    </submittedName>
</protein>
<dbReference type="Proteomes" id="UP000053257">
    <property type="component" value="Unassembled WGS sequence"/>
</dbReference>
<dbReference type="AlphaFoldDB" id="A0A0C3SBW6"/>